<dbReference type="Pfam" id="PF00023">
    <property type="entry name" value="Ank"/>
    <property type="match status" value="1"/>
</dbReference>
<evidence type="ECO:0000256" key="4">
    <source>
        <dbReference type="SAM" id="MobiDB-lite"/>
    </source>
</evidence>
<reference evidence="5 6" key="1">
    <citation type="submission" date="2023-01" db="EMBL/GenBank/DDBJ databases">
        <title>Analysis of 21 Apiospora genomes using comparative genomics revels a genus with tremendous synthesis potential of carbohydrate active enzymes and secondary metabolites.</title>
        <authorList>
            <person name="Sorensen T."/>
        </authorList>
    </citation>
    <scope>NUCLEOTIDE SEQUENCE [LARGE SCALE GENOMIC DNA]</scope>
    <source>
        <strain evidence="5 6">CBS 33761</strain>
    </source>
</reference>
<gene>
    <name evidence="5" type="ORF">PG993_015140</name>
</gene>
<dbReference type="SMART" id="SM00248">
    <property type="entry name" value="ANK"/>
    <property type="match status" value="2"/>
</dbReference>
<dbReference type="PROSITE" id="PS50088">
    <property type="entry name" value="ANK_REPEAT"/>
    <property type="match status" value="2"/>
</dbReference>
<evidence type="ECO:0000256" key="1">
    <source>
        <dbReference type="ARBA" id="ARBA00022737"/>
    </source>
</evidence>
<feature type="repeat" description="ANK" evidence="3">
    <location>
        <begin position="181"/>
        <end position="207"/>
    </location>
</feature>
<dbReference type="PROSITE" id="PS50297">
    <property type="entry name" value="ANK_REP_REGION"/>
    <property type="match status" value="2"/>
</dbReference>
<dbReference type="InterPro" id="IPR002110">
    <property type="entry name" value="Ankyrin_rpt"/>
</dbReference>
<dbReference type="SUPFAM" id="SSF81383">
    <property type="entry name" value="F-box domain"/>
    <property type="match status" value="1"/>
</dbReference>
<dbReference type="InterPro" id="IPR050745">
    <property type="entry name" value="Multifunctional_regulatory"/>
</dbReference>
<protein>
    <submittedName>
        <fullName evidence="5">Ankyrin</fullName>
    </submittedName>
</protein>
<feature type="repeat" description="ANK" evidence="3">
    <location>
        <begin position="103"/>
        <end position="135"/>
    </location>
</feature>
<dbReference type="InterPro" id="IPR036770">
    <property type="entry name" value="Ankyrin_rpt-contain_sf"/>
</dbReference>
<dbReference type="PANTHER" id="PTHR24189:SF50">
    <property type="entry name" value="ANKYRIN REPEAT AND SOCS BOX PROTEIN 2"/>
    <property type="match status" value="1"/>
</dbReference>
<comment type="caution">
    <text evidence="5">The sequence shown here is derived from an EMBL/GenBank/DDBJ whole genome shotgun (WGS) entry which is preliminary data.</text>
</comment>
<keyword evidence="1" id="KW-0677">Repeat</keyword>
<organism evidence="5 6">
    <name type="scientific">Apiospora rasikravindrae</name>
    <dbReference type="NCBI Taxonomy" id="990691"/>
    <lineage>
        <taxon>Eukaryota</taxon>
        <taxon>Fungi</taxon>
        <taxon>Dikarya</taxon>
        <taxon>Ascomycota</taxon>
        <taxon>Pezizomycotina</taxon>
        <taxon>Sordariomycetes</taxon>
        <taxon>Xylariomycetidae</taxon>
        <taxon>Amphisphaeriales</taxon>
        <taxon>Apiosporaceae</taxon>
        <taxon>Apiospora</taxon>
    </lineage>
</organism>
<dbReference type="SUPFAM" id="SSF48403">
    <property type="entry name" value="Ankyrin repeat"/>
    <property type="match status" value="1"/>
</dbReference>
<sequence length="510" mass="58236">MAAVDLGGGMLDHLPDELLWEIVDHNHLKDLSKLIRTSKRLHRRLNPYLYRSGMKRDGRPLQYACRKYGRDDIIPRVLSYHEPGEHAAILAHRFQYHYTCSAQNTTPLELAIRHYNLPVVRMLVEQGADLRQSRIFVHVLATPCPVYLDLSLQQPQIQVDIQFEMTKILAKAGADVNEITGNYTPLLLAVKQGSESRFIRLLLETGAYLTGPYSPFSMFLDMHERFTDDLYESAILLAKAARNQNKAAIDSYLLQCLRPHEDERWVDVIEKLLEAGADPQMMVYFLRTHLEWHPSWNHLAKYASPYEQSVRYDRVRKVTVRILHLFAKAGGVTVNDTDHHTPTSLMVAAGLPRQFEELFLDVVQMGGNGHVRVDGATAFHFMFEEPCHALKERIAPLVAIGCPINAKDRDGNTLLHKAALRGMVAESWLPELTKFKFDFLAKNRAGQTFIDILCFKPATPFYPERYDDHMAQDLLQQIDNLKRGGASKPSTSNNRSRPRNRGRGPANKRH</sequence>
<keyword evidence="6" id="KW-1185">Reference proteome</keyword>
<feature type="compositionally biased region" description="Basic residues" evidence="4">
    <location>
        <begin position="496"/>
        <end position="510"/>
    </location>
</feature>
<dbReference type="EMBL" id="JAQQWK010000014">
    <property type="protein sequence ID" value="KAK8016951.1"/>
    <property type="molecule type" value="Genomic_DNA"/>
</dbReference>
<dbReference type="Proteomes" id="UP001444661">
    <property type="component" value="Unassembled WGS sequence"/>
</dbReference>
<evidence type="ECO:0000313" key="6">
    <source>
        <dbReference type="Proteomes" id="UP001444661"/>
    </source>
</evidence>
<name>A0ABR1RPP9_9PEZI</name>
<evidence type="ECO:0000313" key="5">
    <source>
        <dbReference type="EMBL" id="KAK8016951.1"/>
    </source>
</evidence>
<accession>A0ABR1RPP9</accession>
<keyword evidence="2 3" id="KW-0040">ANK repeat</keyword>
<dbReference type="InterPro" id="IPR036047">
    <property type="entry name" value="F-box-like_dom_sf"/>
</dbReference>
<evidence type="ECO:0000256" key="2">
    <source>
        <dbReference type="ARBA" id="ARBA00023043"/>
    </source>
</evidence>
<dbReference type="Gene3D" id="1.25.40.20">
    <property type="entry name" value="Ankyrin repeat-containing domain"/>
    <property type="match status" value="3"/>
</dbReference>
<feature type="region of interest" description="Disordered" evidence="4">
    <location>
        <begin position="478"/>
        <end position="510"/>
    </location>
</feature>
<dbReference type="PANTHER" id="PTHR24189">
    <property type="entry name" value="MYOTROPHIN"/>
    <property type="match status" value="1"/>
</dbReference>
<evidence type="ECO:0000256" key="3">
    <source>
        <dbReference type="PROSITE-ProRule" id="PRU00023"/>
    </source>
</evidence>
<proteinExistence type="predicted"/>